<dbReference type="SUPFAM" id="SSF51735">
    <property type="entry name" value="NAD(P)-binding Rossmann-fold domains"/>
    <property type="match status" value="1"/>
</dbReference>
<reference evidence="6" key="1">
    <citation type="submission" date="2019-03" db="EMBL/GenBank/DDBJ databases">
        <title>Snf2 controls pulcherriminic acid biosynthesis and connects pigmentation and antifungal activity of the yeast Metschnikowia pulcherrima.</title>
        <authorList>
            <person name="Gore-Lloyd D."/>
            <person name="Sumann I."/>
            <person name="Brachmann A.O."/>
            <person name="Schneeberger K."/>
            <person name="Ortiz-Merino R.A."/>
            <person name="Moreno-Beltran M."/>
            <person name="Schlaefli M."/>
            <person name="Kirner P."/>
            <person name="Santos Kron A."/>
            <person name="Wolfe K.H."/>
            <person name="Piel J."/>
            <person name="Ahrens C.H."/>
            <person name="Henk D."/>
            <person name="Freimoser F.M."/>
        </authorList>
    </citation>
    <scope>NUCLEOTIDE SEQUENCE [LARGE SCALE GENOMIC DNA]</scope>
    <source>
        <strain evidence="6">APC 1.2</strain>
    </source>
</reference>
<name>A0A4P6XPC2_9ASCO</name>
<evidence type="ECO:0000313" key="6">
    <source>
        <dbReference type="Proteomes" id="UP000292447"/>
    </source>
</evidence>
<dbReference type="PANTHER" id="PTHR44169:SF6">
    <property type="entry name" value="NADPH-DEPENDENT 1-ACYLDIHYDROXYACETONE PHOSPHATE REDUCTASE"/>
    <property type="match status" value="1"/>
</dbReference>
<protein>
    <submittedName>
        <fullName evidence="5">NADP-dependent 3-hydroxy acid dehydrogenase YdfG</fullName>
    </submittedName>
</protein>
<dbReference type="Gene3D" id="3.40.50.720">
    <property type="entry name" value="NAD(P)-binding Rossmann-like Domain"/>
    <property type="match status" value="1"/>
</dbReference>
<dbReference type="GO" id="GO:0005811">
    <property type="term" value="C:lipid droplet"/>
    <property type="evidence" value="ECO:0007669"/>
    <property type="project" value="TreeGrafter"/>
</dbReference>
<dbReference type="GO" id="GO:0006654">
    <property type="term" value="P:phosphatidic acid biosynthetic process"/>
    <property type="evidence" value="ECO:0007669"/>
    <property type="project" value="TreeGrafter"/>
</dbReference>
<dbReference type="GO" id="GO:0000140">
    <property type="term" value="F:acylglycerone-phosphate reductase (NADP+) activity"/>
    <property type="evidence" value="ECO:0007669"/>
    <property type="project" value="TreeGrafter"/>
</dbReference>
<keyword evidence="2" id="KW-0521">NADP</keyword>
<dbReference type="GO" id="GO:0004806">
    <property type="term" value="F:triacylglycerol lipase activity"/>
    <property type="evidence" value="ECO:0007669"/>
    <property type="project" value="TreeGrafter"/>
</dbReference>
<accession>A0A4P6XPC2</accession>
<dbReference type="PANTHER" id="PTHR44169">
    <property type="entry name" value="NADPH-DEPENDENT 1-ACYLDIHYDROXYACETONE PHOSPHATE REDUCTASE"/>
    <property type="match status" value="1"/>
</dbReference>
<dbReference type="InterPro" id="IPR036291">
    <property type="entry name" value="NAD(P)-bd_dom_sf"/>
</dbReference>
<keyword evidence="3" id="KW-0560">Oxidoreductase</keyword>
<proteinExistence type="inferred from homology"/>
<gene>
    <name evidence="5" type="primary">MPUL0C00690</name>
    <name evidence="5" type="ORF">METSCH_C00690</name>
</gene>
<dbReference type="EMBL" id="CP034458">
    <property type="protein sequence ID" value="QBM88106.1"/>
    <property type="molecule type" value="Genomic_DNA"/>
</dbReference>
<dbReference type="PRINTS" id="PR00081">
    <property type="entry name" value="GDHRDH"/>
</dbReference>
<dbReference type="GO" id="GO:0019433">
    <property type="term" value="P:triglyceride catabolic process"/>
    <property type="evidence" value="ECO:0007669"/>
    <property type="project" value="TreeGrafter"/>
</dbReference>
<evidence type="ECO:0000256" key="3">
    <source>
        <dbReference type="ARBA" id="ARBA00023002"/>
    </source>
</evidence>
<keyword evidence="6" id="KW-1185">Reference proteome</keyword>
<evidence type="ECO:0000256" key="1">
    <source>
        <dbReference type="ARBA" id="ARBA00006484"/>
    </source>
</evidence>
<evidence type="ECO:0000313" key="5">
    <source>
        <dbReference type="EMBL" id="QBM88106.1"/>
    </source>
</evidence>
<sequence>MTQYAVITGAGTGIGAALAVELHLRGYTIIGISPDFDMANMEPLTTQIGLLPIQCDITDTFQVKDAATKVKMISGGKIDILYNNAGICPLGGPLIDADDDLLKRIFEVNVLGHMHVTKYFSEMVINARGTIVFTSSVAGRVPLSWAGAYCATKAAIDQYALVLHGEMKPLGVRVHSVITGGVNTAIADHAEPPTLSRFFNTKDVEESLLACRDMSRNPRTSVAPAHYARDVCNKICRKRDYGFNIYGGFAGYLLHLFRWYCPLWLVEYGVQRHFKQDRAFRSVQHRRQQEESKKEL</sequence>
<dbReference type="InterPro" id="IPR020904">
    <property type="entry name" value="Sc_DH/Rdtase_CS"/>
</dbReference>
<evidence type="ECO:0000256" key="4">
    <source>
        <dbReference type="RuleBase" id="RU000363"/>
    </source>
</evidence>
<evidence type="ECO:0000256" key="2">
    <source>
        <dbReference type="ARBA" id="ARBA00022857"/>
    </source>
</evidence>
<comment type="similarity">
    <text evidence="1 4">Belongs to the short-chain dehydrogenases/reductases (SDR) family.</text>
</comment>
<dbReference type="GO" id="GO:0005783">
    <property type="term" value="C:endoplasmic reticulum"/>
    <property type="evidence" value="ECO:0007669"/>
    <property type="project" value="TreeGrafter"/>
</dbReference>
<dbReference type="InterPro" id="IPR002347">
    <property type="entry name" value="SDR_fam"/>
</dbReference>
<dbReference type="Pfam" id="PF00106">
    <property type="entry name" value="adh_short"/>
    <property type="match status" value="1"/>
</dbReference>
<dbReference type="AlphaFoldDB" id="A0A4P6XPC2"/>
<dbReference type="PROSITE" id="PS00061">
    <property type="entry name" value="ADH_SHORT"/>
    <property type="match status" value="1"/>
</dbReference>
<organism evidence="5 6">
    <name type="scientific">Metschnikowia aff. pulcherrima</name>
    <dbReference type="NCBI Taxonomy" id="2163413"/>
    <lineage>
        <taxon>Eukaryota</taxon>
        <taxon>Fungi</taxon>
        <taxon>Dikarya</taxon>
        <taxon>Ascomycota</taxon>
        <taxon>Saccharomycotina</taxon>
        <taxon>Pichiomycetes</taxon>
        <taxon>Metschnikowiaceae</taxon>
        <taxon>Metschnikowia</taxon>
    </lineage>
</organism>
<dbReference type="PRINTS" id="PR00080">
    <property type="entry name" value="SDRFAMILY"/>
</dbReference>
<dbReference type="STRING" id="2163413.A0A4P6XPC2"/>
<dbReference type="Proteomes" id="UP000292447">
    <property type="component" value="Chromosome III"/>
</dbReference>